<evidence type="ECO:0000313" key="2">
    <source>
        <dbReference type="EMBL" id="CAG9823630.1"/>
    </source>
</evidence>
<dbReference type="InterPro" id="IPR044855">
    <property type="entry name" value="CoA-Trfase_III_dom3_sf"/>
</dbReference>
<dbReference type="GO" id="GO:0005739">
    <property type="term" value="C:mitochondrion"/>
    <property type="evidence" value="ECO:0007669"/>
    <property type="project" value="TreeGrafter"/>
</dbReference>
<dbReference type="OrthoDB" id="16747at2759"/>
<protein>
    <recommendedName>
        <fullName evidence="4">Alpha-methylacyl-CoA racemase</fullName>
    </recommendedName>
</protein>
<reference evidence="2" key="1">
    <citation type="submission" date="2022-01" db="EMBL/GenBank/DDBJ databases">
        <authorList>
            <person name="King R."/>
        </authorList>
    </citation>
    <scope>NUCLEOTIDE SEQUENCE</scope>
</reference>
<dbReference type="PANTHER" id="PTHR48228">
    <property type="entry name" value="SUCCINYL-COA--D-CITRAMALATE COA-TRANSFERASE"/>
    <property type="match status" value="1"/>
</dbReference>
<dbReference type="Proteomes" id="UP001153737">
    <property type="component" value="Chromosome 7"/>
</dbReference>
<name>A0A9N9SIZ4_PHACE</name>
<evidence type="ECO:0000313" key="3">
    <source>
        <dbReference type="Proteomes" id="UP001153737"/>
    </source>
</evidence>
<dbReference type="AlphaFoldDB" id="A0A9N9SIZ4"/>
<dbReference type="InterPro" id="IPR003673">
    <property type="entry name" value="CoA-Trfase_fam_III"/>
</dbReference>
<dbReference type="SUPFAM" id="SSF89796">
    <property type="entry name" value="CoA-transferase family III (CaiB/BaiF)"/>
    <property type="match status" value="1"/>
</dbReference>
<dbReference type="InterPro" id="IPR050509">
    <property type="entry name" value="CoA-transferase_III"/>
</dbReference>
<dbReference type="Pfam" id="PF02515">
    <property type="entry name" value="CoA_transf_3"/>
    <property type="match status" value="1"/>
</dbReference>
<dbReference type="Gene3D" id="3.40.50.10540">
    <property type="entry name" value="Crotonobetainyl-coa:carnitine coa-transferase, domain 1"/>
    <property type="match status" value="1"/>
</dbReference>
<dbReference type="PANTHER" id="PTHR48228:SF5">
    <property type="entry name" value="ALPHA-METHYLACYL-COA RACEMASE"/>
    <property type="match status" value="1"/>
</dbReference>
<comment type="similarity">
    <text evidence="1">Belongs to the CoA-transferase III family.</text>
</comment>
<dbReference type="GO" id="GO:0008206">
    <property type="term" value="P:bile acid metabolic process"/>
    <property type="evidence" value="ECO:0007669"/>
    <property type="project" value="TreeGrafter"/>
</dbReference>
<dbReference type="Gene3D" id="3.30.1540.10">
    <property type="entry name" value="formyl-coa transferase, domain 3"/>
    <property type="match status" value="1"/>
</dbReference>
<gene>
    <name evidence="2" type="ORF">PHAECO_LOCUS11237</name>
</gene>
<evidence type="ECO:0000256" key="1">
    <source>
        <dbReference type="ARBA" id="ARBA00008383"/>
    </source>
</evidence>
<reference evidence="2" key="2">
    <citation type="submission" date="2022-10" db="EMBL/GenBank/DDBJ databases">
        <authorList>
            <consortium name="ENA_rothamsted_submissions"/>
            <consortium name="culmorum"/>
            <person name="King R."/>
        </authorList>
    </citation>
    <scope>NUCLEOTIDE SEQUENCE</scope>
</reference>
<dbReference type="InterPro" id="IPR023606">
    <property type="entry name" value="CoA-Trfase_III_dom_1_sf"/>
</dbReference>
<proteinExistence type="inferred from homology"/>
<organism evidence="2 3">
    <name type="scientific">Phaedon cochleariae</name>
    <name type="common">Mustard beetle</name>
    <dbReference type="NCBI Taxonomy" id="80249"/>
    <lineage>
        <taxon>Eukaryota</taxon>
        <taxon>Metazoa</taxon>
        <taxon>Ecdysozoa</taxon>
        <taxon>Arthropoda</taxon>
        <taxon>Hexapoda</taxon>
        <taxon>Insecta</taxon>
        <taxon>Pterygota</taxon>
        <taxon>Neoptera</taxon>
        <taxon>Endopterygota</taxon>
        <taxon>Coleoptera</taxon>
        <taxon>Polyphaga</taxon>
        <taxon>Cucujiformia</taxon>
        <taxon>Chrysomeloidea</taxon>
        <taxon>Chrysomelidae</taxon>
        <taxon>Chrysomelinae</taxon>
        <taxon>Chrysomelini</taxon>
        <taxon>Phaedon</taxon>
    </lineage>
</organism>
<dbReference type="EMBL" id="OU896713">
    <property type="protein sequence ID" value="CAG9823630.1"/>
    <property type="molecule type" value="Genomic_DNA"/>
</dbReference>
<keyword evidence="3" id="KW-1185">Reference proteome</keyword>
<sequence>MPLKNLKVLELSGLLPVPYCGMVLADFGASVIRVDRIGVDTTLDVLGNGKKSISLNLKHCKAIDILKSLSRNADVLIEPFRKGVMEKLGLGPDVLLKENPKLIYARLNGYGQTGKFSKSAGHDINYVAISGLLSLFGRHGQNPSPPVNVLADIAGGGMLCCLGILLALIERNKSCKGQVVENSMVEGTAYLGSWLYRGKKSMLWGDERGKNILDSGTHFYEVYETKDGKYLSVGALEPQFYQELLEGKLSESSCSKNESIYLVIGLQLSEEEAPQIGGDFDKLKKLFRKKFLEKTQDQWCEIFDSKEACVTPILTLDEAPQHPHNVAQQTFVQIEDIYAPNPHPRLSQTPGISKATEPIPIRGEHTKEILIGLGYSSHDIDKLEHEGVVECHKKSKL</sequence>
<evidence type="ECO:0008006" key="4">
    <source>
        <dbReference type="Google" id="ProtNLM"/>
    </source>
</evidence>
<dbReference type="GO" id="GO:0008111">
    <property type="term" value="F:alpha-methylacyl-CoA racemase activity"/>
    <property type="evidence" value="ECO:0007669"/>
    <property type="project" value="TreeGrafter"/>
</dbReference>
<accession>A0A9N9SIZ4</accession>